<dbReference type="AlphaFoldDB" id="A0A846TF57"/>
<evidence type="ECO:0000256" key="1">
    <source>
        <dbReference type="ARBA" id="ARBA00004141"/>
    </source>
</evidence>
<comment type="caution">
    <text evidence="6">The sequence shown here is derived from an EMBL/GenBank/DDBJ whole genome shotgun (WGS) entry which is preliminary data.</text>
</comment>
<feature type="transmembrane region" description="Helical" evidence="5">
    <location>
        <begin position="335"/>
        <end position="356"/>
    </location>
</feature>
<comment type="similarity">
    <text evidence="2 4">Belongs to the GerABKA family.</text>
</comment>
<protein>
    <submittedName>
        <fullName evidence="6">Spore germination protein</fullName>
    </submittedName>
</protein>
<organism evidence="6 7">
    <name type="scientific">Mesobacillus selenatarsenatis</name>
    <dbReference type="NCBI Taxonomy" id="388741"/>
    <lineage>
        <taxon>Bacteria</taxon>
        <taxon>Bacillati</taxon>
        <taxon>Bacillota</taxon>
        <taxon>Bacilli</taxon>
        <taxon>Bacillales</taxon>
        <taxon>Bacillaceae</taxon>
        <taxon>Mesobacillus</taxon>
    </lineage>
</organism>
<feature type="transmembrane region" description="Helical" evidence="5">
    <location>
        <begin position="393"/>
        <end position="418"/>
    </location>
</feature>
<dbReference type="InterPro" id="IPR004995">
    <property type="entry name" value="Spore_Ger"/>
</dbReference>
<accession>A0A846TF57</accession>
<feature type="transmembrane region" description="Helical" evidence="5">
    <location>
        <begin position="268"/>
        <end position="290"/>
    </location>
</feature>
<evidence type="ECO:0000256" key="3">
    <source>
        <dbReference type="ARBA" id="ARBA00023136"/>
    </source>
</evidence>
<evidence type="ECO:0000256" key="2">
    <source>
        <dbReference type="ARBA" id="ARBA00005278"/>
    </source>
</evidence>
<dbReference type="Proteomes" id="UP000587942">
    <property type="component" value="Unassembled WGS sequence"/>
</dbReference>
<dbReference type="EMBL" id="JAAVUM010000001">
    <property type="protein sequence ID" value="NKE04057.1"/>
    <property type="molecule type" value="Genomic_DNA"/>
</dbReference>
<evidence type="ECO:0000256" key="4">
    <source>
        <dbReference type="PIRNR" id="PIRNR005690"/>
    </source>
</evidence>
<evidence type="ECO:0000313" key="7">
    <source>
        <dbReference type="Proteomes" id="UP000587942"/>
    </source>
</evidence>
<keyword evidence="5" id="KW-0812">Transmembrane</keyword>
<dbReference type="InterPro" id="IPR050768">
    <property type="entry name" value="UPF0353/GerABKA_families"/>
</dbReference>
<dbReference type="PANTHER" id="PTHR22550">
    <property type="entry name" value="SPORE GERMINATION PROTEIN"/>
    <property type="match status" value="1"/>
</dbReference>
<sequence length="465" mass="51716">MNKKGLQELFKSYADVKVTSYKQTGESVAVIYCEGMVDGNQLNEYYNGVIAFLNTRGKAVDTQKDLPPVISIDEVSVLFDKVFSGFLVIFQNGRKHFWAIDIANIPKRTPEESKTETSIKGPKDSFTEELNTNISLIRKRIKSPQLFNETISIGSISKTKVSILYLSDKVNHEALNEVRERLNKIETESILSAGQLEQWVSDRTLSIFPLMDYITRPDFAIESMLRGRFIVAVDGSPMVLIGPANFTELTKSPEDLHFPYYFVLFQRVLRIVGILIAIYLPGFWIAIASVNVDQLPFPLLATVVVSRQGLPLPSALEALFILILFELLREAGIRMPIAVGQTISIVGGLIIGDAAIRAGLASPTIIVIIALTAVATYTLVNQSLTGTVTVLRFLILIMATFLGIFGVYIGSFAVLVYLCQLESFKLNYMEPIVSLRPKEILSALLINPYKTKNFSASMLNKGRKR</sequence>
<dbReference type="PANTHER" id="PTHR22550:SF5">
    <property type="entry name" value="LEUCINE ZIPPER PROTEIN 4"/>
    <property type="match status" value="1"/>
</dbReference>
<feature type="transmembrane region" description="Helical" evidence="5">
    <location>
        <begin position="362"/>
        <end position="381"/>
    </location>
</feature>
<gene>
    <name evidence="6" type="ORF">GWK17_00975</name>
</gene>
<dbReference type="GO" id="GO:0009847">
    <property type="term" value="P:spore germination"/>
    <property type="evidence" value="ECO:0007669"/>
    <property type="project" value="UniProtKB-UniRule"/>
</dbReference>
<name>A0A846TF57_9BACI</name>
<dbReference type="Pfam" id="PF03323">
    <property type="entry name" value="GerA"/>
    <property type="match status" value="1"/>
</dbReference>
<dbReference type="GO" id="GO:0005886">
    <property type="term" value="C:plasma membrane"/>
    <property type="evidence" value="ECO:0007669"/>
    <property type="project" value="UniProtKB-SubCell"/>
</dbReference>
<keyword evidence="5" id="KW-1133">Transmembrane helix</keyword>
<evidence type="ECO:0000256" key="5">
    <source>
        <dbReference type="SAM" id="Phobius"/>
    </source>
</evidence>
<evidence type="ECO:0000313" key="6">
    <source>
        <dbReference type="EMBL" id="NKE04057.1"/>
    </source>
</evidence>
<keyword evidence="3 4" id="KW-0472">Membrane</keyword>
<comment type="subcellular location">
    <subcellularLocation>
        <location evidence="4">Cell membrane</location>
    </subcellularLocation>
    <subcellularLocation>
        <location evidence="1">Membrane</location>
        <topology evidence="1">Multi-pass membrane protein</topology>
    </subcellularLocation>
</comment>
<proteinExistence type="inferred from homology"/>
<reference evidence="6 7" key="1">
    <citation type="submission" date="2020-03" db="EMBL/GenBank/DDBJ databases">
        <authorList>
            <person name="Sun Q."/>
        </authorList>
    </citation>
    <scope>NUCLEOTIDE SEQUENCE [LARGE SCALE GENOMIC DNA]</scope>
    <source>
        <strain evidence="6 7">KACC 21451</strain>
    </source>
</reference>
<dbReference type="PIRSF" id="PIRSF005690">
    <property type="entry name" value="GerBA"/>
    <property type="match status" value="1"/>
</dbReference>